<organism evidence="13">
    <name type="scientific">Caenorhabditis remanei</name>
    <name type="common">Caenorhabditis vulgaris</name>
    <dbReference type="NCBI Taxonomy" id="31234"/>
    <lineage>
        <taxon>Eukaryota</taxon>
        <taxon>Metazoa</taxon>
        <taxon>Ecdysozoa</taxon>
        <taxon>Nematoda</taxon>
        <taxon>Chromadorea</taxon>
        <taxon>Rhabditida</taxon>
        <taxon>Rhabditina</taxon>
        <taxon>Rhabditomorpha</taxon>
        <taxon>Rhabditoidea</taxon>
        <taxon>Rhabditidae</taxon>
        <taxon>Peloderinae</taxon>
        <taxon>Caenorhabditis</taxon>
    </lineage>
</organism>
<dbReference type="GO" id="GO:0005886">
    <property type="term" value="C:plasma membrane"/>
    <property type="evidence" value="ECO:0007669"/>
    <property type="project" value="TreeGrafter"/>
</dbReference>
<evidence type="ECO:0000256" key="8">
    <source>
        <dbReference type="RuleBase" id="RU003857"/>
    </source>
</evidence>
<dbReference type="GO" id="GO:0030322">
    <property type="term" value="P:stabilization of membrane potential"/>
    <property type="evidence" value="ECO:0007669"/>
    <property type="project" value="TreeGrafter"/>
</dbReference>
<keyword evidence="4 10" id="KW-1133">Transmembrane helix</keyword>
<dbReference type="AlphaFoldDB" id="E3NQ16"/>
<gene>
    <name evidence="12" type="ORF">CRE_32632</name>
</gene>
<evidence type="ECO:0000256" key="2">
    <source>
        <dbReference type="ARBA" id="ARBA00022448"/>
    </source>
</evidence>
<feature type="transmembrane region" description="Helical" evidence="10">
    <location>
        <begin position="353"/>
        <end position="372"/>
    </location>
</feature>
<keyword evidence="6 10" id="KW-0472">Membrane</keyword>
<dbReference type="InParanoid" id="E3NQ16"/>
<comment type="subcellular location">
    <subcellularLocation>
        <location evidence="1">Membrane</location>
        <topology evidence="1">Multi-pass membrane protein</topology>
    </subcellularLocation>
</comment>
<feature type="domain" description="Potassium channel" evidence="11">
    <location>
        <begin position="220"/>
        <end position="286"/>
    </location>
</feature>
<dbReference type="STRING" id="31234.E3NQ16"/>
<evidence type="ECO:0000256" key="4">
    <source>
        <dbReference type="ARBA" id="ARBA00022989"/>
    </source>
</evidence>
<keyword evidence="13" id="KW-1185">Reference proteome</keyword>
<evidence type="ECO:0000313" key="12">
    <source>
        <dbReference type="EMBL" id="EFO84058.1"/>
    </source>
</evidence>
<dbReference type="SUPFAM" id="SSF81324">
    <property type="entry name" value="Voltage-gated potassium channels"/>
    <property type="match status" value="2"/>
</dbReference>
<dbReference type="Gene3D" id="1.10.287.70">
    <property type="match status" value="1"/>
</dbReference>
<feature type="domain" description="Potassium channel" evidence="11">
    <location>
        <begin position="326"/>
        <end position="403"/>
    </location>
</feature>
<feature type="region of interest" description="Disordered" evidence="9">
    <location>
        <begin position="434"/>
        <end position="475"/>
    </location>
</feature>
<dbReference type="PANTHER" id="PTHR11003">
    <property type="entry name" value="POTASSIUM CHANNEL, SUBFAMILY K"/>
    <property type="match status" value="1"/>
</dbReference>
<dbReference type="GO" id="GO:0022841">
    <property type="term" value="F:potassium ion leak channel activity"/>
    <property type="evidence" value="ECO:0007669"/>
    <property type="project" value="TreeGrafter"/>
</dbReference>
<feature type="transmembrane region" description="Helical" evidence="10">
    <location>
        <begin position="134"/>
        <end position="155"/>
    </location>
</feature>
<dbReference type="FunCoup" id="E3NQ16">
    <property type="interactions" value="1"/>
</dbReference>
<dbReference type="Pfam" id="PF07885">
    <property type="entry name" value="Ion_trans_2"/>
    <property type="match status" value="2"/>
</dbReference>
<feature type="compositionally biased region" description="Low complexity" evidence="9">
    <location>
        <begin position="463"/>
        <end position="475"/>
    </location>
</feature>
<dbReference type="GO" id="GO:0015271">
    <property type="term" value="F:outward rectifier potassium channel activity"/>
    <property type="evidence" value="ECO:0007669"/>
    <property type="project" value="TreeGrafter"/>
</dbReference>
<evidence type="ECO:0000256" key="3">
    <source>
        <dbReference type="ARBA" id="ARBA00022692"/>
    </source>
</evidence>
<evidence type="ECO:0000256" key="5">
    <source>
        <dbReference type="ARBA" id="ARBA00023065"/>
    </source>
</evidence>
<feature type="compositionally biased region" description="Polar residues" evidence="9">
    <location>
        <begin position="10"/>
        <end position="44"/>
    </location>
</feature>
<feature type="transmembrane region" description="Helical" evidence="10">
    <location>
        <begin position="379"/>
        <end position="399"/>
    </location>
</feature>
<name>E3NQ16_CAERE</name>
<feature type="region of interest" description="Disordered" evidence="9">
    <location>
        <begin position="1"/>
        <end position="51"/>
    </location>
</feature>
<dbReference type="InterPro" id="IPR013099">
    <property type="entry name" value="K_chnl_dom"/>
</dbReference>
<keyword evidence="7 8" id="KW-0407">Ion channel</keyword>
<dbReference type="HOGENOM" id="CLU_033473_0_0_1"/>
<evidence type="ECO:0000259" key="11">
    <source>
        <dbReference type="Pfam" id="PF07885"/>
    </source>
</evidence>
<feature type="transmembrane region" description="Helical" evidence="10">
    <location>
        <begin position="322"/>
        <end position="341"/>
    </location>
</feature>
<keyword evidence="2 8" id="KW-0813">Transport</keyword>
<dbReference type="PANTHER" id="PTHR11003:SF106">
    <property type="entry name" value="POTASSIUM CHANNEL DOMAIN-CONTAINING PROTEIN"/>
    <property type="match status" value="1"/>
</dbReference>
<dbReference type="EMBL" id="DS269454">
    <property type="protein sequence ID" value="EFO84058.1"/>
    <property type="molecule type" value="Genomic_DNA"/>
</dbReference>
<feature type="compositionally biased region" description="Low complexity" evidence="9">
    <location>
        <begin position="443"/>
        <end position="454"/>
    </location>
</feature>
<accession>E3NQ16</accession>
<keyword evidence="3 8" id="KW-0812">Transmembrane</keyword>
<reference evidence="12" key="1">
    <citation type="submission" date="2007-07" db="EMBL/GenBank/DDBJ databases">
        <title>PCAP assembly of the Caenorhabditis remanei genome.</title>
        <authorList>
            <consortium name="The Caenorhabditis remanei Sequencing Consortium"/>
            <person name="Wilson R.K."/>
        </authorList>
    </citation>
    <scope>NUCLEOTIDE SEQUENCE [LARGE SCALE GENOMIC DNA]</scope>
    <source>
        <strain evidence="12">PB4641</strain>
    </source>
</reference>
<evidence type="ECO:0000313" key="13">
    <source>
        <dbReference type="Proteomes" id="UP000008281"/>
    </source>
</evidence>
<dbReference type="eggNOG" id="KOG1418">
    <property type="taxonomic scope" value="Eukaryota"/>
</dbReference>
<comment type="similarity">
    <text evidence="8">Belongs to the two pore domain potassium channel (TC 1.A.1.8) family.</text>
</comment>
<evidence type="ECO:0000256" key="9">
    <source>
        <dbReference type="SAM" id="MobiDB-lite"/>
    </source>
</evidence>
<protein>
    <recommendedName>
        <fullName evidence="11">Potassium channel domain-containing protein</fullName>
    </recommendedName>
</protein>
<dbReference type="FunFam" id="1.10.287.70:FF:000151">
    <property type="entry name" value="TWiK family of potassium channels"/>
    <property type="match status" value="1"/>
</dbReference>
<dbReference type="PRINTS" id="PR01333">
    <property type="entry name" value="2POREKCHANEL"/>
</dbReference>
<evidence type="ECO:0000256" key="7">
    <source>
        <dbReference type="ARBA" id="ARBA00023303"/>
    </source>
</evidence>
<evidence type="ECO:0000256" key="1">
    <source>
        <dbReference type="ARBA" id="ARBA00004141"/>
    </source>
</evidence>
<dbReference type="Proteomes" id="UP000008281">
    <property type="component" value="Unassembled WGS sequence"/>
</dbReference>
<dbReference type="OrthoDB" id="297496at2759"/>
<dbReference type="InterPro" id="IPR003280">
    <property type="entry name" value="2pore_dom_K_chnl"/>
</dbReference>
<evidence type="ECO:0000256" key="10">
    <source>
        <dbReference type="SAM" id="Phobius"/>
    </source>
</evidence>
<feature type="transmembrane region" description="Helical" evidence="10">
    <location>
        <begin position="262"/>
        <end position="279"/>
    </location>
</feature>
<proteinExistence type="inferred from homology"/>
<evidence type="ECO:0000256" key="6">
    <source>
        <dbReference type="ARBA" id="ARBA00023136"/>
    </source>
</evidence>
<keyword evidence="5 8" id="KW-0406">Ion transport</keyword>
<sequence>MLKEPATPEKNASTLTLPGSRQNSSARLQVQRSTSVDAPSTTKPRVTYKDDDPVTQYYQRNHYTVTGGTQETFNKLPRNVSANRFKVDKASISHKSFGRGAADTEMMQMLPQERQFDKSFYWFAMHRKKFGFRYIALLFLALAYTLFGATVFYLIEGSHEKSILRVREQNLDKVLDQLAKVLSEAVNDPEQSSEHQRMKGFIKESYISLQKHEEQYKWSTYYRLENPDNLKWSFSSAFFFSMNVYTTTGYGSISAQTFGGQLFTMLYAFCFVPMTLVILRDLGQMFLVNFTKLYAHALTFVRRMRGKREIDEDEMIQLPVKYCMGILIAYLLLCTTFVYLYDAIMGPEWDDGLPYFTAFYFSFISLTTIGLGDVMPNNVPYAPPVSIIFFIGMAVTKVVNRATFIAVENGVFGLMTLAETKIDQVLTKKPAETGVPVRRRKASTSSSDGSSQSSEGPGFALYDNSSTDSVSDDGVSWKGYCSIV</sequence>